<dbReference type="VEuPathDB" id="FungiDB:PPTG_22903"/>
<evidence type="ECO:0000313" key="2">
    <source>
        <dbReference type="Proteomes" id="UP000018817"/>
    </source>
</evidence>
<dbReference type="OMA" id="WAGRERM"/>
<dbReference type="GeneID" id="20191502"/>
<dbReference type="AlphaFoldDB" id="W2Q9L9"/>
<dbReference type="RefSeq" id="XP_008905521.1">
    <property type="nucleotide sequence ID" value="XM_008907273.1"/>
</dbReference>
<evidence type="ECO:0000313" key="1">
    <source>
        <dbReference type="EMBL" id="ETN08960.1"/>
    </source>
</evidence>
<dbReference type="EMBL" id="KI669586">
    <property type="protein sequence ID" value="ETN08960.1"/>
    <property type="molecule type" value="Genomic_DNA"/>
</dbReference>
<proteinExistence type="predicted"/>
<reference evidence="1 2" key="2">
    <citation type="submission" date="2013-11" db="EMBL/GenBank/DDBJ databases">
        <title>The Genome Sequence of Phytophthora parasitica INRA-310.</title>
        <authorList>
            <consortium name="The Broad Institute Genomics Platform"/>
            <person name="Russ C."/>
            <person name="Tyler B."/>
            <person name="Panabieres F."/>
            <person name="Shan W."/>
            <person name="Tripathy S."/>
            <person name="Grunwald N."/>
            <person name="Machado M."/>
            <person name="Johnson C.S."/>
            <person name="Arredondo F."/>
            <person name="Hong C."/>
            <person name="Coffey M."/>
            <person name="Young S.K."/>
            <person name="Zeng Q."/>
            <person name="Gargeya S."/>
            <person name="Fitzgerald M."/>
            <person name="Abouelleil A."/>
            <person name="Alvarado L."/>
            <person name="Chapman S.B."/>
            <person name="Gainer-Dewar J."/>
            <person name="Goldberg J."/>
            <person name="Griggs A."/>
            <person name="Gujja S."/>
            <person name="Hansen M."/>
            <person name="Howarth C."/>
            <person name="Imamovic A."/>
            <person name="Ireland A."/>
            <person name="Larimer J."/>
            <person name="McCowan C."/>
            <person name="Murphy C."/>
            <person name="Pearson M."/>
            <person name="Poon T.W."/>
            <person name="Priest M."/>
            <person name="Roberts A."/>
            <person name="Saif S."/>
            <person name="Shea T."/>
            <person name="Sykes S."/>
            <person name="Wortman J."/>
            <person name="Nusbaum C."/>
            <person name="Birren B."/>
        </authorList>
    </citation>
    <scope>NUCLEOTIDE SEQUENCE [LARGE SCALE GENOMIC DNA]</scope>
    <source>
        <strain evidence="1 2">INRA-310</strain>
    </source>
</reference>
<dbReference type="OrthoDB" id="123039at2759"/>
<name>W2Q9L9_PHYN3</name>
<accession>W2Q9L9</accession>
<gene>
    <name evidence="1" type="ORF">PPTG_22903</name>
</gene>
<sequence length="96" mass="11520">MKQVQLEGWHLANLHVLQCLKERDDVPELEQMFFYRCCVATLGNIEKRDRLKKMTNYETFHKTCQLYWAGRERMSSYEPEFIVNATPMINEMAKLM</sequence>
<organism evidence="1 2">
    <name type="scientific">Phytophthora nicotianae (strain INRA-310)</name>
    <name type="common">Phytophthora parasitica</name>
    <dbReference type="NCBI Taxonomy" id="761204"/>
    <lineage>
        <taxon>Eukaryota</taxon>
        <taxon>Sar</taxon>
        <taxon>Stramenopiles</taxon>
        <taxon>Oomycota</taxon>
        <taxon>Peronosporomycetes</taxon>
        <taxon>Peronosporales</taxon>
        <taxon>Peronosporaceae</taxon>
        <taxon>Phytophthora</taxon>
    </lineage>
</organism>
<protein>
    <submittedName>
        <fullName evidence="1">Uncharacterized protein</fullName>
    </submittedName>
</protein>
<reference evidence="2" key="1">
    <citation type="submission" date="2011-12" db="EMBL/GenBank/DDBJ databases">
        <authorList>
            <consortium name="The Broad Institute Genome Sequencing Platform"/>
            <person name="Russ C."/>
            <person name="Tyler B."/>
            <person name="Panabieres F."/>
            <person name="Shan W."/>
            <person name="Tripathy S."/>
            <person name="Grunwald N."/>
            <person name="Machado M."/>
            <person name="Young S.K."/>
            <person name="Zeng Q."/>
            <person name="Gargeya S."/>
            <person name="Fitzgerald M."/>
            <person name="Haas B."/>
            <person name="Abouelleil A."/>
            <person name="Alvarado L."/>
            <person name="Arachchi H.M."/>
            <person name="Berlin A."/>
            <person name="Chapman S.B."/>
            <person name="Gearin G."/>
            <person name="Goldberg J."/>
            <person name="Griggs A."/>
            <person name="Gujja S."/>
            <person name="Hansen M."/>
            <person name="Heiman D."/>
            <person name="Howarth C."/>
            <person name="Larimer J."/>
            <person name="Lui A."/>
            <person name="MacDonald P.J.P."/>
            <person name="McCowen C."/>
            <person name="Montmayeur A."/>
            <person name="Murphy C."/>
            <person name="Neiman D."/>
            <person name="Pearson M."/>
            <person name="Priest M."/>
            <person name="Roberts A."/>
            <person name="Saif S."/>
            <person name="Shea T."/>
            <person name="Sisk P."/>
            <person name="Stolte C."/>
            <person name="Sykes S."/>
            <person name="Wortman J."/>
            <person name="Nusbaum C."/>
            <person name="Birren B."/>
        </authorList>
    </citation>
    <scope>NUCLEOTIDE SEQUENCE [LARGE SCALE GENOMIC DNA]</scope>
    <source>
        <strain evidence="2">INRA-310</strain>
    </source>
</reference>
<dbReference type="Proteomes" id="UP000018817">
    <property type="component" value="Unassembled WGS sequence"/>
</dbReference>